<proteinExistence type="predicted"/>
<sequence length="71" mass="8148">MDTKTFRCSFLPQLLSGDDGENEEWVCATIDARETTILPRRRGIPVTETQVCQEMWFVAKMSRAHLLGVYV</sequence>
<evidence type="ECO:0000313" key="1">
    <source>
        <dbReference type="EMBL" id="BAH43487.1"/>
    </source>
</evidence>
<name>C0ZCH8_BREBN</name>
<dbReference type="AlphaFoldDB" id="C0ZCH8"/>
<reference evidence="1 2" key="1">
    <citation type="submission" date="2005-03" db="EMBL/GenBank/DDBJ databases">
        <title>Brevibacillus brevis strain 47, complete genome.</title>
        <authorList>
            <person name="Hosoyama A."/>
            <person name="Yamada R."/>
            <person name="Hongo Y."/>
            <person name="Terui Y."/>
            <person name="Ankai A."/>
            <person name="Masuyama W."/>
            <person name="Sekiguchi M."/>
            <person name="Takeda T."/>
            <person name="Asano K."/>
            <person name="Ohji S."/>
            <person name="Ichikawa N."/>
            <person name="Narita S."/>
            <person name="Aoki N."/>
            <person name="Miura H."/>
            <person name="Matsushita S."/>
            <person name="Sekigawa T."/>
            <person name="Yamagata H."/>
            <person name="Yoshikawa H."/>
            <person name="Udaka S."/>
            <person name="Tanikawa S."/>
            <person name="Fujita N."/>
        </authorList>
    </citation>
    <scope>NUCLEOTIDE SEQUENCE [LARGE SCALE GENOMIC DNA]</scope>
    <source>
        <strain evidence="2">47 / JCM 6285 / NBRC 100599</strain>
    </source>
</reference>
<organism evidence="1 2">
    <name type="scientific">Brevibacillus brevis (strain 47 / JCM 6285 / NBRC 100599)</name>
    <dbReference type="NCBI Taxonomy" id="358681"/>
    <lineage>
        <taxon>Bacteria</taxon>
        <taxon>Bacillati</taxon>
        <taxon>Bacillota</taxon>
        <taxon>Bacilli</taxon>
        <taxon>Bacillales</taxon>
        <taxon>Paenibacillaceae</taxon>
        <taxon>Brevibacillus</taxon>
    </lineage>
</organism>
<dbReference type="HOGENOM" id="CLU_2732108_0_0_9"/>
<dbReference type="EMBL" id="AP008955">
    <property type="protein sequence ID" value="BAH43487.1"/>
    <property type="molecule type" value="Genomic_DNA"/>
</dbReference>
<keyword evidence="2" id="KW-1185">Reference proteome</keyword>
<dbReference type="Proteomes" id="UP000001877">
    <property type="component" value="Chromosome"/>
</dbReference>
<dbReference type="KEGG" id="bbe:BBR47_25100"/>
<accession>C0ZCH8</accession>
<protein>
    <submittedName>
        <fullName evidence="1">Uncharacterized protein</fullName>
    </submittedName>
</protein>
<gene>
    <name evidence="1" type="ordered locus">BBR47_25100</name>
</gene>
<dbReference type="STRING" id="358681.BBR47_25100"/>
<evidence type="ECO:0000313" key="2">
    <source>
        <dbReference type="Proteomes" id="UP000001877"/>
    </source>
</evidence>